<reference evidence="2 3" key="1">
    <citation type="submission" date="2016-10" db="EMBL/GenBank/DDBJ databases">
        <title>Silvanigrella aquatica sp. nov., isolated from a freshwater lake located in the Black Forest, Germany, description of Silvanigrellaceae fam. nov., Silvanigrellales ord. nov., reclassification of the order Bdellovibrionales in the class Oligoflexia, reclassification of the families Bacteriovoracaceae and Halobacteriovoraceae in the new order Bacteriovoracales ord. nov., and reclassification of the family Pseudobacteriovoracaceae in the order Oligoflexiales.</title>
        <authorList>
            <person name="Hahn M.W."/>
            <person name="Schmidt J."/>
            <person name="Koll U."/>
            <person name="Rohde M."/>
            <person name="Verbag S."/>
            <person name="Pitt A."/>
            <person name="Nakai R."/>
            <person name="Naganuma T."/>
            <person name="Lang E."/>
        </authorList>
    </citation>
    <scope>NUCLEOTIDE SEQUENCE [LARGE SCALE GENOMIC DNA]</scope>
    <source>
        <strain evidence="2 3">MWH-Nonnen-W8red</strain>
    </source>
</reference>
<proteinExistence type="predicted"/>
<dbReference type="Proteomes" id="UP000184731">
    <property type="component" value="Chromosome"/>
</dbReference>
<accession>A0A1L4CYK3</accession>
<dbReference type="GO" id="GO:0000287">
    <property type="term" value="F:magnesium ion binding"/>
    <property type="evidence" value="ECO:0007669"/>
    <property type="project" value="InterPro"/>
</dbReference>
<dbReference type="SFLD" id="SFLDS00014">
    <property type="entry name" value="RuBisCO"/>
    <property type="match status" value="1"/>
</dbReference>
<dbReference type="InterPro" id="IPR000685">
    <property type="entry name" value="RuBisCO_lsu_C"/>
</dbReference>
<dbReference type="InterPro" id="IPR036376">
    <property type="entry name" value="RuBisCO_lsu_C_sf"/>
</dbReference>
<dbReference type="PANTHER" id="PTHR42704">
    <property type="entry name" value="RIBULOSE BISPHOSPHATE CARBOXYLASE"/>
    <property type="match status" value="1"/>
</dbReference>
<dbReference type="RefSeq" id="WP_148696731.1">
    <property type="nucleotide sequence ID" value="NZ_CP017834.1"/>
</dbReference>
<dbReference type="STRING" id="1915309.AXG55_03435"/>
<dbReference type="GO" id="GO:0015977">
    <property type="term" value="P:carbon fixation"/>
    <property type="evidence" value="ECO:0007669"/>
    <property type="project" value="InterPro"/>
</dbReference>
<evidence type="ECO:0000259" key="1">
    <source>
        <dbReference type="Pfam" id="PF00016"/>
    </source>
</evidence>
<dbReference type="KEGG" id="saqi:AXG55_03435"/>
<evidence type="ECO:0000313" key="3">
    <source>
        <dbReference type="Proteomes" id="UP000184731"/>
    </source>
</evidence>
<dbReference type="InterPro" id="IPR033966">
    <property type="entry name" value="RuBisCO"/>
</dbReference>
<dbReference type="SUPFAM" id="SSF51649">
    <property type="entry name" value="RuBisCo, C-terminal domain"/>
    <property type="match status" value="1"/>
</dbReference>
<gene>
    <name evidence="2" type="ORF">AXG55_03435</name>
</gene>
<dbReference type="SFLD" id="SFLDG00301">
    <property type="entry name" value="RuBisCO-like_proteins"/>
    <property type="match status" value="1"/>
</dbReference>
<dbReference type="GO" id="GO:0016984">
    <property type="term" value="F:ribulose-bisphosphate carboxylase activity"/>
    <property type="evidence" value="ECO:0007669"/>
    <property type="project" value="InterPro"/>
</dbReference>
<dbReference type="PANTHER" id="PTHR42704:SF17">
    <property type="entry name" value="RIBULOSE BISPHOSPHATE CARBOXYLASE LARGE CHAIN"/>
    <property type="match status" value="1"/>
</dbReference>
<dbReference type="EMBL" id="CP017834">
    <property type="protein sequence ID" value="APJ03017.1"/>
    <property type="molecule type" value="Genomic_DNA"/>
</dbReference>
<name>A0A1L4CYK3_9BACT</name>
<dbReference type="InterPro" id="IPR036422">
    <property type="entry name" value="RuBisCO_lsu_N_sf"/>
</dbReference>
<protein>
    <recommendedName>
        <fullName evidence="1">Ribulose bisphosphate carboxylase large subunit C-terminal domain-containing protein</fullName>
    </recommendedName>
</protein>
<dbReference type="SUPFAM" id="SSF54966">
    <property type="entry name" value="RuBisCO, large subunit, small (N-terminal) domain"/>
    <property type="match status" value="1"/>
</dbReference>
<dbReference type="AlphaFoldDB" id="A0A1L4CYK3"/>
<feature type="domain" description="Ribulose bisphosphate carboxylase large subunit C-terminal" evidence="1">
    <location>
        <begin position="144"/>
        <end position="374"/>
    </location>
</feature>
<dbReference type="Pfam" id="PF00016">
    <property type="entry name" value="RuBisCO_large"/>
    <property type="match status" value="1"/>
</dbReference>
<organism evidence="2 3">
    <name type="scientific">Silvanigrella aquatica</name>
    <dbReference type="NCBI Taxonomy" id="1915309"/>
    <lineage>
        <taxon>Bacteria</taxon>
        <taxon>Pseudomonadati</taxon>
        <taxon>Bdellovibrionota</taxon>
        <taxon>Oligoflexia</taxon>
        <taxon>Silvanigrellales</taxon>
        <taxon>Silvanigrellaceae</taxon>
        <taxon>Silvanigrella</taxon>
    </lineage>
</organism>
<dbReference type="OrthoDB" id="9770811at2"/>
<sequence>MVSFIKNKELLSPLGNEPHAFAKFRFDANMYPSSLIEEIAIGQSLGAWEEKYVDPKILKEKVAKIVTFETNDYYHEATLAFPKQIWHGKLSWLLAILFGKMSFYEGVQLNSVWFSSDCFDNNQLMGPKFNPDSLRCLVGANAHQPLLMGILKPNVAMDAEKIAELYFEAADAGVHLLKDDEIRHDISINHVLKRVEAVAEISSKQNLKCLYAVHLQIDSTCYLNHAQSLIDAGAQALLVNTWTSGLDALQELRKAVQVPIMSHPSLVGAFGLREKTATIHPRVTLAQLIRAAGADLSLFPSPYGKLGLEKSIALEIANSCLIQNKNWLIHATMPVPSAGIKPEHAPLAKKDFGNDFVLNAGTGIFSDSIGIKNSIKLFREELDKK</sequence>
<dbReference type="Gene3D" id="3.30.70.150">
    <property type="entry name" value="RuBisCO large subunit, N-terminal domain"/>
    <property type="match status" value="1"/>
</dbReference>
<keyword evidence="3" id="KW-1185">Reference proteome</keyword>
<evidence type="ECO:0000313" key="2">
    <source>
        <dbReference type="EMBL" id="APJ03017.1"/>
    </source>
</evidence>
<dbReference type="Gene3D" id="3.20.20.110">
    <property type="entry name" value="Ribulose bisphosphate carboxylase, large subunit, C-terminal domain"/>
    <property type="match status" value="1"/>
</dbReference>